<name>A0A0A9XYX0_LYGHE</name>
<gene>
    <name evidence="1" type="primary">pol_119</name>
    <name evidence="1" type="ORF">CM83_105060</name>
</gene>
<organism evidence="1">
    <name type="scientific">Lygus hesperus</name>
    <name type="common">Western plant bug</name>
    <dbReference type="NCBI Taxonomy" id="30085"/>
    <lineage>
        <taxon>Eukaryota</taxon>
        <taxon>Metazoa</taxon>
        <taxon>Ecdysozoa</taxon>
        <taxon>Arthropoda</taxon>
        <taxon>Hexapoda</taxon>
        <taxon>Insecta</taxon>
        <taxon>Pterygota</taxon>
        <taxon>Neoptera</taxon>
        <taxon>Paraneoptera</taxon>
        <taxon>Hemiptera</taxon>
        <taxon>Heteroptera</taxon>
        <taxon>Panheteroptera</taxon>
        <taxon>Cimicomorpha</taxon>
        <taxon>Miridae</taxon>
        <taxon>Mirini</taxon>
        <taxon>Lygus</taxon>
    </lineage>
</organism>
<dbReference type="GO" id="GO:0003676">
    <property type="term" value="F:nucleic acid binding"/>
    <property type="evidence" value="ECO:0007669"/>
    <property type="project" value="InterPro"/>
</dbReference>
<dbReference type="InterPro" id="IPR036397">
    <property type="entry name" value="RNaseH_sf"/>
</dbReference>
<feature type="non-terminal residue" evidence="1">
    <location>
        <position position="115"/>
    </location>
</feature>
<dbReference type="EMBL" id="GBHO01017592">
    <property type="protein sequence ID" value="JAG26012.1"/>
    <property type="molecule type" value="Transcribed_RNA"/>
</dbReference>
<dbReference type="SUPFAM" id="SSF53098">
    <property type="entry name" value="Ribonuclease H-like"/>
    <property type="match status" value="1"/>
</dbReference>
<reference evidence="1" key="1">
    <citation type="journal article" date="2014" name="PLoS ONE">
        <title>Transcriptome-Based Identification of ABC Transporters in the Western Tarnished Plant Bug Lygus hesperus.</title>
        <authorList>
            <person name="Hull J.J."/>
            <person name="Chaney K."/>
            <person name="Geib S.M."/>
            <person name="Fabrick J.A."/>
            <person name="Brent C.S."/>
            <person name="Walsh D."/>
            <person name="Lavine L.C."/>
        </authorList>
    </citation>
    <scope>NUCLEOTIDE SEQUENCE</scope>
</reference>
<evidence type="ECO:0000313" key="1">
    <source>
        <dbReference type="EMBL" id="JAG26012.1"/>
    </source>
</evidence>
<reference evidence="1" key="2">
    <citation type="submission" date="2014-07" db="EMBL/GenBank/DDBJ databases">
        <authorList>
            <person name="Hull J."/>
        </authorList>
    </citation>
    <scope>NUCLEOTIDE SEQUENCE</scope>
</reference>
<dbReference type="CDD" id="cd09276">
    <property type="entry name" value="Rnase_HI_RT_non_LTR"/>
    <property type="match status" value="1"/>
</dbReference>
<sequence>NKPSPFTLTYSELMIPVKVVQFTYGNREEHNINDKFNIFVNSKWPQSVQIFTDGSKSRNSVGCAFFDASNNYHEKYQLPQMTSSFNAEVTAIVKAIEHVVRSGRNDDVYLICTDS</sequence>
<dbReference type="AlphaFoldDB" id="A0A0A9XYX0"/>
<dbReference type="Gene3D" id="3.30.420.10">
    <property type="entry name" value="Ribonuclease H-like superfamily/Ribonuclease H"/>
    <property type="match status" value="1"/>
</dbReference>
<feature type="non-terminal residue" evidence="1">
    <location>
        <position position="1"/>
    </location>
</feature>
<accession>A0A0A9XYX0</accession>
<dbReference type="InterPro" id="IPR012337">
    <property type="entry name" value="RNaseH-like_sf"/>
</dbReference>
<proteinExistence type="predicted"/>
<protein>
    <submittedName>
        <fullName evidence="1">Pol polyprotein</fullName>
    </submittedName>
</protein>